<dbReference type="InterPro" id="IPR007658">
    <property type="entry name" value="DUF594"/>
</dbReference>
<feature type="transmembrane region" description="Helical" evidence="1">
    <location>
        <begin position="393"/>
        <end position="417"/>
    </location>
</feature>
<feature type="transmembrane region" description="Helical" evidence="1">
    <location>
        <begin position="423"/>
        <end position="442"/>
    </location>
</feature>
<keyword evidence="1" id="KW-0812">Transmembrane</keyword>
<accession>A0A9W8CFU3</accession>
<feature type="transmembrane region" description="Helical" evidence="1">
    <location>
        <begin position="167"/>
        <end position="183"/>
    </location>
</feature>
<dbReference type="PANTHER" id="PTHR31325">
    <property type="entry name" value="OS01G0798800 PROTEIN-RELATED"/>
    <property type="match status" value="1"/>
</dbReference>
<feature type="transmembrane region" description="Helical" evidence="1">
    <location>
        <begin position="189"/>
        <end position="207"/>
    </location>
</feature>
<dbReference type="OrthoDB" id="624036at2759"/>
<evidence type="ECO:0000256" key="1">
    <source>
        <dbReference type="SAM" id="Phobius"/>
    </source>
</evidence>
<dbReference type="AlphaFoldDB" id="A0A9W8CFU3"/>
<reference evidence="3 4" key="1">
    <citation type="submission" date="2022-10" db="EMBL/GenBank/DDBJ databases">
        <title>WGS assembly of Paspalum vaginatum 540-79.</title>
        <authorList>
            <person name="Sun G."/>
            <person name="Wase N."/>
            <person name="Shu S."/>
            <person name="Jenkins J."/>
            <person name="Zhou B."/>
            <person name="Torres-Rodriguez J."/>
            <person name="Chen C."/>
            <person name="Sandor L."/>
            <person name="Plott C."/>
            <person name="Yoshinga Y."/>
            <person name="Daum C."/>
            <person name="Qi P."/>
            <person name="Barry K."/>
            <person name="Lipzen A."/>
            <person name="Berry L."/>
            <person name="Pedersen C."/>
            <person name="Gottilla T."/>
            <person name="Foltz A."/>
            <person name="Yu H."/>
            <person name="O'Malley R."/>
            <person name="Zhang C."/>
            <person name="Devos K."/>
            <person name="Sigmon B."/>
            <person name="Yu B."/>
            <person name="Obata T."/>
            <person name="Schmutz J."/>
            <person name="Schnable J."/>
        </authorList>
    </citation>
    <scope>NUCLEOTIDE SEQUENCE [LARGE SCALE GENOMIC DNA]</scope>
    <source>
        <strain evidence="4">cv. 540-79</strain>
    </source>
</reference>
<feature type="domain" description="DUF4220" evidence="2">
    <location>
        <begin position="106"/>
        <end position="522"/>
    </location>
</feature>
<dbReference type="Proteomes" id="UP001164776">
    <property type="component" value="Unassembled WGS sequence"/>
</dbReference>
<feature type="transmembrane region" description="Helical" evidence="1">
    <location>
        <begin position="100"/>
        <end position="123"/>
    </location>
</feature>
<organism evidence="3 4">
    <name type="scientific">Paspalum vaginatum</name>
    <name type="common">seashore paspalum</name>
    <dbReference type="NCBI Taxonomy" id="158149"/>
    <lineage>
        <taxon>Eukaryota</taxon>
        <taxon>Viridiplantae</taxon>
        <taxon>Streptophyta</taxon>
        <taxon>Embryophyta</taxon>
        <taxon>Tracheophyta</taxon>
        <taxon>Spermatophyta</taxon>
        <taxon>Magnoliopsida</taxon>
        <taxon>Liliopsida</taxon>
        <taxon>Poales</taxon>
        <taxon>Poaceae</taxon>
        <taxon>PACMAD clade</taxon>
        <taxon>Panicoideae</taxon>
        <taxon>Andropogonodae</taxon>
        <taxon>Paspaleae</taxon>
        <taxon>Paspalinae</taxon>
        <taxon>Paspalum</taxon>
    </lineage>
</organism>
<evidence type="ECO:0000313" key="4">
    <source>
        <dbReference type="Proteomes" id="UP001164776"/>
    </source>
</evidence>
<comment type="caution">
    <text evidence="3">The sequence shown here is derived from an EMBL/GenBank/DDBJ whole genome shotgun (WGS) entry which is preliminary data.</text>
</comment>
<name>A0A9W8CFU3_9POAL</name>
<dbReference type="Pfam" id="PF04578">
    <property type="entry name" value="DUF594"/>
    <property type="match status" value="1"/>
</dbReference>
<dbReference type="Pfam" id="PF13968">
    <property type="entry name" value="DUF4220"/>
    <property type="match status" value="1"/>
</dbReference>
<gene>
    <name evidence="3" type="ORF">BS78_K067900</name>
</gene>
<keyword evidence="1" id="KW-0472">Membrane</keyword>
<proteinExistence type="predicted"/>
<sequence length="788" mass="87677">MVSIADVLAYIFEFLYVGVTAVGDVGDLSLGSGPGDSSPSPAADAGFPPPQPKMGAGDLFTRIRTDKGLLINMLALASALLIGFQALLGSRRRRFGGKAFVLLPLWAFYIVSFPVVSYTIGLVQSVQASHMPDSQLLWAVGLLLLLGSVNGMSAFTRHDVEQSTGMLVQHVFQTLLVLWLLFSRSDVKAGRWVLLAYFVLCWIYSILRIAQRMKALRMASSAHGLVRSAKVVADYMEDAVESRTHDPESMAECKYLVLGDDERKDSIPPSVPPYRTQLVGGRVVTVDMIWNHEGKLLSSGDRWASALRDTCLSFALFKLLKRRFCGLHIAEAAADDRRPKALGFVLDVLLADAGCYERAFRLVEVELSFLYDFFYTKYPALFPTTRVLSVIRFFVLLGFFKILLTFTLEGAFMIWASSGPDETFIYLNNILVIVMILSIDILQHLATGYTNWAIVHFVCDYVKPPETDVDAAGNKRKRWCGKWKWRGCGIRQALIQWVAERRTRKSSSHCWDNKLGQYSLLDSYGYNHGKTKALSKLSLGLMKPPRPGLQRGRDVALTAEVKMAVLGALKNAGGLPSVGHSLRESPTNLQLHWACDLHWLTHAHTVLVWHIATTMCDFKDTATDNCRSDDERRHRLVATTLSGYCAYLLAFVPDMLPDNSYKARQILDAVVKEARDHLGVLVGDTKKKSEMICTKMFQPTPADVTSKAKDTTILTLGRHLGSQLLLFDNRWEMLAVFWAELVLFLAPSDNADIHAEHLATGGEFITHIWALLTHAGIVDRSVITASPV</sequence>
<evidence type="ECO:0000313" key="3">
    <source>
        <dbReference type="EMBL" id="KAJ1256182.1"/>
    </source>
</evidence>
<dbReference type="InterPro" id="IPR025315">
    <property type="entry name" value="DUF4220"/>
</dbReference>
<dbReference type="EMBL" id="MU629541">
    <property type="protein sequence ID" value="KAJ1256182.1"/>
    <property type="molecule type" value="Genomic_DNA"/>
</dbReference>
<protein>
    <recommendedName>
        <fullName evidence="2">DUF4220 domain-containing protein</fullName>
    </recommendedName>
</protein>
<evidence type="ECO:0000259" key="2">
    <source>
        <dbReference type="Pfam" id="PF13968"/>
    </source>
</evidence>
<keyword evidence="4" id="KW-1185">Reference proteome</keyword>
<feature type="transmembrane region" description="Helical" evidence="1">
    <location>
        <begin position="69"/>
        <end position="88"/>
    </location>
</feature>
<feature type="transmembrane region" description="Helical" evidence="1">
    <location>
        <begin position="135"/>
        <end position="155"/>
    </location>
</feature>
<keyword evidence="1" id="KW-1133">Transmembrane helix</keyword>